<reference evidence="4" key="1">
    <citation type="journal article" date="2012" name="Science">
        <title>Fermentation, hydrogen, and sulfur metabolism in multiple uncultivated bacterial phyla.</title>
        <authorList>
            <person name="Wrighton K.C."/>
            <person name="Thomas B.C."/>
            <person name="Sharon I."/>
            <person name="Miller C.S."/>
            <person name="Castelle C.J."/>
            <person name="VerBerkmoes N.C."/>
            <person name="Wilkins M.J."/>
            <person name="Hettich R.L."/>
            <person name="Lipton M.S."/>
            <person name="Williams K.H."/>
            <person name="Long P.E."/>
            <person name="Banfield J.F."/>
        </authorList>
    </citation>
    <scope>NUCLEOTIDE SEQUENCE [LARGE SCALE GENOMIC DNA]</scope>
</reference>
<dbReference type="Gene3D" id="1.10.287.470">
    <property type="entry name" value="Helix hairpin bin"/>
    <property type="match status" value="1"/>
</dbReference>
<dbReference type="NCBIfam" id="TIGR01730">
    <property type="entry name" value="RND_mfp"/>
    <property type="match status" value="1"/>
</dbReference>
<name>K2GTL9_9BACT</name>
<dbReference type="Gene3D" id="2.40.50.100">
    <property type="match status" value="2"/>
</dbReference>
<dbReference type="Gene3D" id="2.40.30.170">
    <property type="match status" value="1"/>
</dbReference>
<dbReference type="PANTHER" id="PTHR30469">
    <property type="entry name" value="MULTIDRUG RESISTANCE PROTEIN MDTA"/>
    <property type="match status" value="1"/>
</dbReference>
<dbReference type="PROSITE" id="PS51257">
    <property type="entry name" value="PROKAR_LIPOPROTEIN"/>
    <property type="match status" value="1"/>
</dbReference>
<keyword evidence="2" id="KW-0175">Coiled coil</keyword>
<dbReference type="GO" id="GO:1990281">
    <property type="term" value="C:efflux pump complex"/>
    <property type="evidence" value="ECO:0007669"/>
    <property type="project" value="TreeGrafter"/>
</dbReference>
<organism evidence="4">
    <name type="scientific">uncultured bacterium</name>
    <name type="common">gcode 4</name>
    <dbReference type="NCBI Taxonomy" id="1234023"/>
    <lineage>
        <taxon>Bacteria</taxon>
        <taxon>environmental samples</taxon>
    </lineage>
</organism>
<dbReference type="GO" id="GO:0015562">
    <property type="term" value="F:efflux transmembrane transporter activity"/>
    <property type="evidence" value="ECO:0007669"/>
    <property type="project" value="TreeGrafter"/>
</dbReference>
<sequence>MKKKIIAVLLVSSLLLVSCWGNEQVQKTEEPPKYVTIDTVKKDFFAEQIKLVGKVSPIMETPISPLASGVIKDVLAEVWQKVKAWQVLAKIDLGSSAYGTAYNNANTAYNNSLNAFSFTEQSIEKDLESAKIQLDNARAAKDNAYITTEKQLELAQTQLDNIKKTLQNSVTTTSETLKNANLLVENAKTNINNFNITSGQNLSGIYENLKVTINWTLVTIDSSITQADTLLWITDKNKNLNDSYETYLWAKNSSSKTKAELAFHDVLKWYTDLQNTSYSSLDKKANDILDLLSKDVILYENITNVLNNTISSVNFPQTQLDGTILNISKTQGAVIQAQSQITTIINTLNSTKTSIEANSISLGNALNIALSQLESIKAWNNSQLDSISWNENLTKAQLENTVASVKQARDNVDNALKMAQASFDSINAKLNAQRIQAKSAIDSAKWWKDLAWISLDNTSIIAPYDGIITARNIEIWSSVGPWMAAFMIWDNDSIKIKMDINSENVTNLNIWQVVEVTKQENTYTWIVSLVSPSSDPNTKMFKSEISFSLKPENLNLWDFVDVYISKNKSKEKSILVPYSSLISLWQWEYNVFVVWSWSQVFSKSVKIWSQNSKQVQVISGLSEWEQIVVNWALNLQDGDKVEENNNLK</sequence>
<evidence type="ECO:0000256" key="2">
    <source>
        <dbReference type="SAM" id="Coils"/>
    </source>
</evidence>
<evidence type="ECO:0000313" key="4">
    <source>
        <dbReference type="EMBL" id="EKE26680.1"/>
    </source>
</evidence>
<dbReference type="AlphaFoldDB" id="K2GTL9"/>
<dbReference type="EMBL" id="AMFJ01000712">
    <property type="protein sequence ID" value="EKE26680.1"/>
    <property type="molecule type" value="Genomic_DNA"/>
</dbReference>
<feature type="coiled-coil region" evidence="2">
    <location>
        <begin position="120"/>
        <end position="197"/>
    </location>
</feature>
<dbReference type="SUPFAM" id="SSF111369">
    <property type="entry name" value="HlyD-like secretion proteins"/>
    <property type="match status" value="1"/>
</dbReference>
<dbReference type="InterPro" id="IPR006143">
    <property type="entry name" value="RND_pump_MFP"/>
</dbReference>
<proteinExistence type="inferred from homology"/>
<accession>K2GTL9</accession>
<comment type="caution">
    <text evidence="4">The sequence shown here is derived from an EMBL/GenBank/DDBJ whole genome shotgun (WGS) entry which is preliminary data.</text>
</comment>
<dbReference type="PANTHER" id="PTHR30469:SF15">
    <property type="entry name" value="HLYD FAMILY OF SECRETION PROTEINS"/>
    <property type="match status" value="1"/>
</dbReference>
<keyword evidence="3" id="KW-0732">Signal</keyword>
<comment type="similarity">
    <text evidence="1">Belongs to the membrane fusion protein (MFP) (TC 8.A.1) family.</text>
</comment>
<dbReference type="Gene3D" id="2.40.420.20">
    <property type="match status" value="1"/>
</dbReference>
<protein>
    <submittedName>
        <fullName evidence="4">Acriflavin resistance protein</fullName>
    </submittedName>
</protein>
<feature type="signal peptide" evidence="3">
    <location>
        <begin position="1"/>
        <end position="23"/>
    </location>
</feature>
<evidence type="ECO:0000256" key="3">
    <source>
        <dbReference type="SAM" id="SignalP"/>
    </source>
</evidence>
<evidence type="ECO:0000256" key="1">
    <source>
        <dbReference type="ARBA" id="ARBA00009477"/>
    </source>
</evidence>
<gene>
    <name evidence="4" type="ORF">ACD_4C00196G0002</name>
</gene>
<feature type="chain" id="PRO_5017340467" evidence="3">
    <location>
        <begin position="24"/>
        <end position="648"/>
    </location>
</feature>